<dbReference type="STRING" id="1798649.A3B13_03025"/>
<evidence type="ECO:0000313" key="1">
    <source>
        <dbReference type="EMBL" id="OGZ00006.1"/>
    </source>
</evidence>
<name>A0A1G2CF35_9BACT</name>
<accession>A0A1G2CF35</accession>
<reference evidence="1 2" key="1">
    <citation type="journal article" date="2016" name="Nat. Commun.">
        <title>Thousands of microbial genomes shed light on interconnected biogeochemical processes in an aquifer system.</title>
        <authorList>
            <person name="Anantharaman K."/>
            <person name="Brown C.T."/>
            <person name="Hug L.A."/>
            <person name="Sharon I."/>
            <person name="Castelle C.J."/>
            <person name="Probst A.J."/>
            <person name="Thomas B.C."/>
            <person name="Singh A."/>
            <person name="Wilkins M.J."/>
            <person name="Karaoz U."/>
            <person name="Brodie E.L."/>
            <person name="Williams K.H."/>
            <person name="Hubbard S.S."/>
            <person name="Banfield J.F."/>
        </authorList>
    </citation>
    <scope>NUCLEOTIDE SEQUENCE [LARGE SCALE GENOMIC DNA]</scope>
</reference>
<sequence length="74" mass="8303">MRFFASLENDDELRLLRLRLAKTEKVEIAARHASLAKTGCSPRNDGLRLLRPFGARNDGGGARFTMTENKSLLK</sequence>
<dbReference type="EMBL" id="MHKZ01000031">
    <property type="protein sequence ID" value="OGZ00006.1"/>
    <property type="molecule type" value="Genomic_DNA"/>
</dbReference>
<gene>
    <name evidence="1" type="ORF">A3B13_03025</name>
</gene>
<dbReference type="Proteomes" id="UP000176287">
    <property type="component" value="Unassembled WGS sequence"/>
</dbReference>
<evidence type="ECO:0000313" key="2">
    <source>
        <dbReference type="Proteomes" id="UP000176287"/>
    </source>
</evidence>
<organism evidence="1 2">
    <name type="scientific">Candidatus Liptonbacteria bacterium RIFCSPLOWO2_01_FULL_45_15</name>
    <dbReference type="NCBI Taxonomy" id="1798649"/>
    <lineage>
        <taxon>Bacteria</taxon>
        <taxon>Candidatus Liptoniibacteriota</taxon>
    </lineage>
</organism>
<dbReference type="AlphaFoldDB" id="A0A1G2CF35"/>
<comment type="caution">
    <text evidence="1">The sequence shown here is derived from an EMBL/GenBank/DDBJ whole genome shotgun (WGS) entry which is preliminary data.</text>
</comment>
<proteinExistence type="predicted"/>
<protein>
    <submittedName>
        <fullName evidence="1">Uncharacterized protein</fullName>
    </submittedName>
</protein>